<dbReference type="PANTHER" id="PTHR10900">
    <property type="entry name" value="PERIOSTIN-RELATED"/>
    <property type="match status" value="1"/>
</dbReference>
<dbReference type="InterPro" id="IPR000782">
    <property type="entry name" value="FAS1_domain"/>
</dbReference>
<protein>
    <submittedName>
        <fullName evidence="2">Fasciclin domain protein</fullName>
    </submittedName>
</protein>
<proteinExistence type="predicted"/>
<dbReference type="RefSeq" id="WP_412442725.1">
    <property type="nucleotide sequence ID" value="NZ_CACRUT010000016.1"/>
</dbReference>
<dbReference type="PROSITE" id="PS50213">
    <property type="entry name" value="FAS1"/>
    <property type="match status" value="1"/>
</dbReference>
<dbReference type="PROSITE" id="PS51257">
    <property type="entry name" value="PROKAR_LIPOPROTEIN"/>
    <property type="match status" value="1"/>
</dbReference>
<sequence>MRKHKINDLNVCLCAAVCLSLLGSCKDDYIYDDEAPTWLGNNIYEYLEQNGQYTNYLALVKDLGYEETLRRTGSKTLFPATDEAFANYFRANGMNGSGAEFVHGLPASQKRYLFNTTMLNMAYLSNMLANITSGTDGLGEGTAVRRVSSATYLDTVPYLSYGNMPKTGFWKRFEKKGGTYLADNGDRMSVFFTPQFFSTIGLTESDWNVIAKGWNMPWDKSGFYVNGIHVQGTNKDVTCKNGYLHLADGVVTPLPNMAEVITSTPEVSQFAELLDMFSFPYYDGGVHSNLSATYGGALAEDSAVFIKRYFNQNDFNSDPEGKVDINGYGTLLYDPASHSFGGNTDMGLMFVPTDEAMKEYWESEEGKFLSDKFPRWDSVYTTVISAFLQNHQQRSFNGALPHNWRILADNAGYELGVTENDIVKTIPANNGLIYVTNKVFAPVDYKCVYAPVLISDSTSIMSPAIKNDVDNDYNLKYHFYLRSLDNRYNLLVPTDSALQYYRDPITWAIYENEGRGEREIWSFRVYMGRVVADVYLANEDGSKGAFLRTLDDETGDERSQVNDRLQDILDLHIVVADDETEPLSAYVDGGTQSYFLTKGGAVLKADGVAESMKISGTGDAELGQSPASVITMGDGSTGRYEMSNGRTFLINRILQDSYKSVYYTMGDVEAHEAYAAFYQLLQGDERVWAYFEEDEEVEPIFDLDATTSSSGLGPIVTSFNNFRYTILVPTKEALDKAFAEDPNLWTWDRIAAETDANKKKEKTLYLLNFLRYHFVDGILPMGNGISYSGSYATAARDKDNHFVYLNVSGSGDNLTFTSENTGEKAHVITTNEDDYNVFTRDYIVNNSDYMQATQITASSHAVIHLVDHVVNYR</sequence>
<dbReference type="SUPFAM" id="SSF82153">
    <property type="entry name" value="FAS1 domain"/>
    <property type="match status" value="3"/>
</dbReference>
<dbReference type="InterPro" id="IPR050904">
    <property type="entry name" value="Adhesion/Biosynth-related"/>
</dbReference>
<gene>
    <name evidence="2" type="ORF">PCLFYP37_02986</name>
</gene>
<organism evidence="2">
    <name type="scientific">Paraprevotella clara</name>
    <dbReference type="NCBI Taxonomy" id="454154"/>
    <lineage>
        <taxon>Bacteria</taxon>
        <taxon>Pseudomonadati</taxon>
        <taxon>Bacteroidota</taxon>
        <taxon>Bacteroidia</taxon>
        <taxon>Bacteroidales</taxon>
        <taxon>Prevotellaceae</taxon>
        <taxon>Paraprevotella</taxon>
    </lineage>
</organism>
<dbReference type="AlphaFoldDB" id="A0A6N3F2K3"/>
<dbReference type="GO" id="GO:0005615">
    <property type="term" value="C:extracellular space"/>
    <property type="evidence" value="ECO:0007669"/>
    <property type="project" value="TreeGrafter"/>
</dbReference>
<dbReference type="InterPro" id="IPR036378">
    <property type="entry name" value="FAS1_dom_sf"/>
</dbReference>
<accession>A0A6N3F2K3</accession>
<dbReference type="EMBL" id="CACRUT010000016">
    <property type="protein sequence ID" value="VYU46116.1"/>
    <property type="molecule type" value="Genomic_DNA"/>
</dbReference>
<evidence type="ECO:0000313" key="2">
    <source>
        <dbReference type="EMBL" id="VYU46116.1"/>
    </source>
</evidence>
<dbReference type="Gene3D" id="2.30.180.10">
    <property type="entry name" value="FAS1 domain"/>
    <property type="match status" value="2"/>
</dbReference>
<feature type="domain" description="FAS1" evidence="1">
    <location>
        <begin position="684"/>
        <end position="870"/>
    </location>
</feature>
<dbReference type="PANTHER" id="PTHR10900:SF77">
    <property type="entry name" value="FI19380P1"/>
    <property type="match status" value="1"/>
</dbReference>
<name>A0A6N3F2K3_9BACT</name>
<reference evidence="2" key="1">
    <citation type="submission" date="2019-11" db="EMBL/GenBank/DDBJ databases">
        <authorList>
            <person name="Feng L."/>
        </authorList>
    </citation>
    <scope>NUCLEOTIDE SEQUENCE</scope>
    <source>
        <strain evidence="2">PclaraLFYP37</strain>
    </source>
</reference>
<evidence type="ECO:0000259" key="1">
    <source>
        <dbReference type="PROSITE" id="PS50213"/>
    </source>
</evidence>